<dbReference type="EMBL" id="JAXUHJ010000004">
    <property type="protein sequence ID" value="MEJ8542279.1"/>
    <property type="molecule type" value="Genomic_DNA"/>
</dbReference>
<feature type="transmembrane region" description="Helical" evidence="7">
    <location>
        <begin position="272"/>
        <end position="292"/>
    </location>
</feature>
<feature type="transmembrane region" description="Helical" evidence="7">
    <location>
        <begin position="5"/>
        <end position="23"/>
    </location>
</feature>
<feature type="transmembrane region" description="Helical" evidence="7">
    <location>
        <begin position="232"/>
        <end position="260"/>
    </location>
</feature>
<evidence type="ECO:0000256" key="6">
    <source>
        <dbReference type="ARBA" id="ARBA00023136"/>
    </source>
</evidence>
<dbReference type="PANTHER" id="PTHR39087">
    <property type="entry name" value="UPF0104 MEMBRANE PROTEIN MJ1595"/>
    <property type="match status" value="1"/>
</dbReference>
<feature type="transmembrane region" description="Helical" evidence="7">
    <location>
        <begin position="298"/>
        <end position="315"/>
    </location>
</feature>
<dbReference type="PANTHER" id="PTHR39087:SF2">
    <property type="entry name" value="UPF0104 MEMBRANE PROTEIN MJ1595"/>
    <property type="match status" value="1"/>
</dbReference>
<accession>A0ABU8TUJ9</accession>
<protein>
    <submittedName>
        <fullName evidence="8">UPF0104 family protein</fullName>
    </submittedName>
</protein>
<comment type="subcellular location">
    <subcellularLocation>
        <location evidence="1">Cell membrane</location>
        <topology evidence="1">Multi-pass membrane protein</topology>
    </subcellularLocation>
</comment>
<feature type="transmembrane region" description="Helical" evidence="7">
    <location>
        <begin position="117"/>
        <end position="133"/>
    </location>
</feature>
<dbReference type="Pfam" id="PF03706">
    <property type="entry name" value="LPG_synthase_TM"/>
    <property type="match status" value="1"/>
</dbReference>
<keyword evidence="6 7" id="KW-0472">Membrane</keyword>
<dbReference type="Proteomes" id="UP001369247">
    <property type="component" value="Unassembled WGS sequence"/>
</dbReference>
<organism evidence="8 9">
    <name type="scientific">Methanothermobacter wolfeii</name>
    <name type="common">Methanobacterium wolfei</name>
    <dbReference type="NCBI Taxonomy" id="145261"/>
    <lineage>
        <taxon>Archaea</taxon>
        <taxon>Methanobacteriati</taxon>
        <taxon>Methanobacteriota</taxon>
        <taxon>Methanomada group</taxon>
        <taxon>Methanobacteria</taxon>
        <taxon>Methanobacteriales</taxon>
        <taxon>Methanobacteriaceae</taxon>
        <taxon>Methanothermobacter</taxon>
    </lineage>
</organism>
<evidence type="ECO:0000313" key="9">
    <source>
        <dbReference type="Proteomes" id="UP001369247"/>
    </source>
</evidence>
<evidence type="ECO:0000313" key="8">
    <source>
        <dbReference type="EMBL" id="MEJ8542279.1"/>
    </source>
</evidence>
<dbReference type="RefSeq" id="WP_074358827.1">
    <property type="nucleotide sequence ID" value="NZ_JAXUHJ010000004.1"/>
</dbReference>
<evidence type="ECO:0000256" key="5">
    <source>
        <dbReference type="ARBA" id="ARBA00022989"/>
    </source>
</evidence>
<evidence type="ECO:0000256" key="7">
    <source>
        <dbReference type="SAM" id="Phobius"/>
    </source>
</evidence>
<feature type="transmembrane region" description="Helical" evidence="7">
    <location>
        <begin position="139"/>
        <end position="158"/>
    </location>
</feature>
<proteinExistence type="inferred from homology"/>
<keyword evidence="9" id="KW-1185">Reference proteome</keyword>
<evidence type="ECO:0000256" key="4">
    <source>
        <dbReference type="ARBA" id="ARBA00022692"/>
    </source>
</evidence>
<evidence type="ECO:0000256" key="2">
    <source>
        <dbReference type="ARBA" id="ARBA00011061"/>
    </source>
</evidence>
<name>A0ABU8TUJ9_METWO</name>
<keyword evidence="4 7" id="KW-0812">Transmembrane</keyword>
<evidence type="ECO:0000256" key="1">
    <source>
        <dbReference type="ARBA" id="ARBA00004651"/>
    </source>
</evidence>
<keyword evidence="3" id="KW-1003">Cell membrane</keyword>
<keyword evidence="5 7" id="KW-1133">Transmembrane helix</keyword>
<sequence length="331" mass="36563">MKKAYFFILSFFLILLVIFWIGPSRIIYSVSRADLLIILMALAVHIMVLAVRGLKWGFIIGQTGRFRVNFIVKTIGLFAGNLSPMRSAGEVMNALAGKKLNGIQLSEGLSAGLTERFFDLGIGGFLLIAAAVLMPQVRIAALFGAVLSLLITYLIYLVNWREEKGLKIYERIHSLLERLPISERTLDNLYVKLTEGIRNMIGYTRAYSNFTSILVIFSLSLLSWLMECLRLYLVFLAFGVEVAFSAVIIIFLLANLIGILSALPGGMGSMEVSLTALFVLFGVQGSVAGSIAIVDRLISFWFVTALGVVFSSYYARDILEEVKSGILDVKS</sequence>
<dbReference type="NCBIfam" id="TIGR00374">
    <property type="entry name" value="flippase-like domain"/>
    <property type="match status" value="1"/>
</dbReference>
<dbReference type="InterPro" id="IPR022791">
    <property type="entry name" value="L-PG_synthase/AglD"/>
</dbReference>
<evidence type="ECO:0000256" key="3">
    <source>
        <dbReference type="ARBA" id="ARBA00022475"/>
    </source>
</evidence>
<comment type="similarity">
    <text evidence="2">Belongs to the UPF0104 family.</text>
</comment>
<reference evidence="8 9" key="1">
    <citation type="submission" date="2023-12" db="EMBL/GenBank/DDBJ databases">
        <title>Phenotypic and Genomic Characterization of Methanothermobacter wolfeii Strain BSEL, a CO2-Capturing Archaeon with Minimal Nutrient Requirements.</title>
        <authorList>
            <person name="Ale Enriquez F."/>
            <person name="Ahring B.K."/>
        </authorList>
    </citation>
    <scope>NUCLEOTIDE SEQUENCE [LARGE SCALE GENOMIC DNA]</scope>
    <source>
        <strain evidence="8 9">BSEL-1</strain>
    </source>
</reference>
<feature type="transmembrane region" description="Helical" evidence="7">
    <location>
        <begin position="206"/>
        <end position="226"/>
    </location>
</feature>
<gene>
    <name evidence="8" type="ORF">U2150_02045</name>
</gene>
<feature type="transmembrane region" description="Helical" evidence="7">
    <location>
        <begin position="35"/>
        <end position="54"/>
    </location>
</feature>
<comment type="caution">
    <text evidence="8">The sequence shown here is derived from an EMBL/GenBank/DDBJ whole genome shotgun (WGS) entry which is preliminary data.</text>
</comment>